<proteinExistence type="predicted"/>
<feature type="domain" description="GerMN" evidence="2">
    <location>
        <begin position="216"/>
        <end position="307"/>
    </location>
</feature>
<dbReference type="EMBL" id="MFPX01000007">
    <property type="protein sequence ID" value="OGH67071.1"/>
    <property type="molecule type" value="Genomic_DNA"/>
</dbReference>
<dbReference type="Proteomes" id="UP000178742">
    <property type="component" value="Unassembled WGS sequence"/>
</dbReference>
<dbReference type="STRING" id="1798676.A3B90_00585"/>
<sequence>MKDKSNIFSVFMVVGIVLIIAIIFLLLKMYTTIFNGQTLVPQVSTSTTSSSPIPTPTSTSNNTISTSTIIQVTSPLSGQIISSPFTVQGQARGNWYFEASFPLKIVDANEKILAQKPIAAQGDWMTTDFVPFSTIVMFTTPTAQTGFVIFEKDNPSGLPQNAAQYRVPVQFLNFVTPTSTMVKVFFGNAKLLKAGQDDCTTVFSVDRVVPYTLGVGRAAITELLKGPSSAEKTDGYFTSLNTGINIQSLTIENGVAKIDFNKKLDEAVGGSCRVAAISAQIRETLKQFPTVQDVVISIDGRTEDILQP</sequence>
<evidence type="ECO:0000313" key="4">
    <source>
        <dbReference type="Proteomes" id="UP000178742"/>
    </source>
</evidence>
<accession>A0A1F6M610</accession>
<keyword evidence="1" id="KW-1133">Transmembrane helix</keyword>
<name>A0A1F6M610_9BACT</name>
<evidence type="ECO:0000259" key="2">
    <source>
        <dbReference type="SMART" id="SM00909"/>
    </source>
</evidence>
<dbReference type="InterPro" id="IPR018911">
    <property type="entry name" value="Gmad2_Ig-like_dom"/>
</dbReference>
<evidence type="ECO:0000313" key="3">
    <source>
        <dbReference type="EMBL" id="OGH67071.1"/>
    </source>
</evidence>
<comment type="caution">
    <text evidence="3">The sequence shown here is derived from an EMBL/GenBank/DDBJ whole genome shotgun (WGS) entry which is preliminary data.</text>
</comment>
<keyword evidence="1" id="KW-0812">Transmembrane</keyword>
<evidence type="ECO:0000256" key="1">
    <source>
        <dbReference type="SAM" id="Phobius"/>
    </source>
</evidence>
<dbReference type="InterPro" id="IPR019606">
    <property type="entry name" value="GerMN"/>
</dbReference>
<gene>
    <name evidence="3" type="ORF">A3B90_00585</name>
</gene>
<organism evidence="3 4">
    <name type="scientific">Candidatus Magasanikbacteria bacterium RIFCSPHIGHO2_02_FULL_41_13</name>
    <dbReference type="NCBI Taxonomy" id="1798676"/>
    <lineage>
        <taxon>Bacteria</taxon>
        <taxon>Candidatus Magasanikiibacteriota</taxon>
    </lineage>
</organism>
<keyword evidence="1" id="KW-0472">Membrane</keyword>
<dbReference type="SMART" id="SM00909">
    <property type="entry name" value="Germane"/>
    <property type="match status" value="1"/>
</dbReference>
<dbReference type="Pfam" id="PF10646">
    <property type="entry name" value="Germane"/>
    <property type="match status" value="1"/>
</dbReference>
<protein>
    <recommendedName>
        <fullName evidence="2">GerMN domain-containing protein</fullName>
    </recommendedName>
</protein>
<dbReference type="Pfam" id="PF10648">
    <property type="entry name" value="Gmad2"/>
    <property type="match status" value="1"/>
</dbReference>
<reference evidence="3 4" key="1">
    <citation type="journal article" date="2016" name="Nat. Commun.">
        <title>Thousands of microbial genomes shed light on interconnected biogeochemical processes in an aquifer system.</title>
        <authorList>
            <person name="Anantharaman K."/>
            <person name="Brown C.T."/>
            <person name="Hug L.A."/>
            <person name="Sharon I."/>
            <person name="Castelle C.J."/>
            <person name="Probst A.J."/>
            <person name="Thomas B.C."/>
            <person name="Singh A."/>
            <person name="Wilkins M.J."/>
            <person name="Karaoz U."/>
            <person name="Brodie E.L."/>
            <person name="Williams K.H."/>
            <person name="Hubbard S.S."/>
            <person name="Banfield J.F."/>
        </authorList>
    </citation>
    <scope>NUCLEOTIDE SEQUENCE [LARGE SCALE GENOMIC DNA]</scope>
</reference>
<dbReference type="AlphaFoldDB" id="A0A1F6M610"/>
<feature type="transmembrane region" description="Helical" evidence="1">
    <location>
        <begin position="6"/>
        <end position="27"/>
    </location>
</feature>